<dbReference type="GO" id="GO:0160148">
    <property type="term" value="F:tRNA pseudouridine(55) synthase activity"/>
    <property type="evidence" value="ECO:0007669"/>
    <property type="project" value="UniProtKB-EC"/>
</dbReference>
<evidence type="ECO:0000259" key="7">
    <source>
        <dbReference type="Pfam" id="PF16198"/>
    </source>
</evidence>
<dbReference type="AlphaFoldDB" id="Q1K0G4"/>
<evidence type="ECO:0000313" key="8">
    <source>
        <dbReference type="EMBL" id="EAT15977.1"/>
    </source>
</evidence>
<dbReference type="GO" id="GO:0003723">
    <property type="term" value="F:RNA binding"/>
    <property type="evidence" value="ECO:0007669"/>
    <property type="project" value="InterPro"/>
</dbReference>
<comment type="catalytic activity">
    <reaction evidence="1 5">
        <text>uridine(55) in tRNA = pseudouridine(55) in tRNA</text>
        <dbReference type="Rhea" id="RHEA:42532"/>
        <dbReference type="Rhea" id="RHEA-COMP:10101"/>
        <dbReference type="Rhea" id="RHEA-COMP:10102"/>
        <dbReference type="ChEBI" id="CHEBI:65314"/>
        <dbReference type="ChEBI" id="CHEBI:65315"/>
        <dbReference type="EC" id="5.4.99.25"/>
    </reaction>
</comment>
<dbReference type="HAMAP" id="MF_01080">
    <property type="entry name" value="TruB_bact"/>
    <property type="match status" value="1"/>
</dbReference>
<reference evidence="8" key="1">
    <citation type="submission" date="2006-05" db="EMBL/GenBank/DDBJ databases">
        <title>Annotation of the draft genome assembly of Desulfuromonas acetoxidans DSM 684.</title>
        <authorList>
            <consortium name="US DOE Joint Genome Institute (JGI-ORNL)"/>
            <person name="Larimer F."/>
            <person name="Land M."/>
            <person name="Hauser L."/>
        </authorList>
    </citation>
    <scope>NUCLEOTIDE SEQUENCE [LARGE SCALE GENOMIC DNA]</scope>
    <source>
        <strain evidence="8">DSM 684</strain>
    </source>
</reference>
<gene>
    <name evidence="5" type="primary">truB</name>
    <name evidence="8" type="ORF">Dace_2277</name>
</gene>
<dbReference type="Proteomes" id="UP000005695">
    <property type="component" value="Unassembled WGS sequence"/>
</dbReference>
<organism evidence="8 9">
    <name type="scientific">Desulfuromonas acetoxidans (strain DSM 684 / 11070)</name>
    <dbReference type="NCBI Taxonomy" id="281689"/>
    <lineage>
        <taxon>Bacteria</taxon>
        <taxon>Pseudomonadati</taxon>
        <taxon>Thermodesulfobacteriota</taxon>
        <taxon>Desulfuromonadia</taxon>
        <taxon>Desulfuromonadales</taxon>
        <taxon>Desulfuromonadaceae</taxon>
        <taxon>Desulfuromonas</taxon>
    </lineage>
</organism>
<dbReference type="InterPro" id="IPR032819">
    <property type="entry name" value="TruB_C"/>
</dbReference>
<evidence type="ECO:0000259" key="6">
    <source>
        <dbReference type="Pfam" id="PF01509"/>
    </source>
</evidence>
<comment type="function">
    <text evidence="5">Responsible for synthesis of pseudouridine from uracil-55 in the psi GC loop of transfer RNAs.</text>
</comment>
<dbReference type="PANTHER" id="PTHR13767:SF2">
    <property type="entry name" value="PSEUDOURIDYLATE SYNTHASE TRUB1"/>
    <property type="match status" value="1"/>
</dbReference>
<sequence>MNGLLVIDKPQGMSSHAVVQRVRRACKVRRVGHAGTLDPLATGVLLVGVGQCTRLIEYLMAQDKTYRATMKLGLVTDSQDITGQVQQQHDASAVTRQQIEDVCHQFVGQIEQIPPMFSALKKDGVPLYRLARKGVEIERQKRSISIESLVVEAVEGDEITIVVACSKGTYIRTLCHDIGLELGCGACMTSLRRTRSGAFDETMAITVDQLMAGEFEPLPALDALHGMLQVQLAEQGVSRLRDGIPPRQGDVSNAPTMDALQTVCLMHDNTLMAIAQYDPEHELDERGDYKLLKVFPQGV</sequence>
<evidence type="ECO:0000313" key="9">
    <source>
        <dbReference type="Proteomes" id="UP000005695"/>
    </source>
</evidence>
<reference evidence="8" key="2">
    <citation type="submission" date="2006-05" db="EMBL/GenBank/DDBJ databases">
        <title>Sequencing of the draft genome and assembly of Desulfuromonas acetoxidans DSM 684.</title>
        <authorList>
            <consortium name="US DOE Joint Genome Institute (JGI-PGF)"/>
            <person name="Copeland A."/>
            <person name="Lucas S."/>
            <person name="Lapidus A."/>
            <person name="Barry K."/>
            <person name="Detter J.C."/>
            <person name="Glavina del Rio T."/>
            <person name="Hammon N."/>
            <person name="Israni S."/>
            <person name="Dalin E."/>
            <person name="Tice H."/>
            <person name="Bruce D."/>
            <person name="Pitluck S."/>
            <person name="Richardson P."/>
        </authorList>
    </citation>
    <scope>NUCLEOTIDE SEQUENCE [LARGE SCALE GENOMIC DNA]</scope>
    <source>
        <strain evidence="8">DSM 684</strain>
    </source>
</reference>
<feature type="domain" description="Pseudouridine synthase II N-terminal" evidence="6">
    <location>
        <begin position="23"/>
        <end position="171"/>
    </location>
</feature>
<evidence type="ECO:0000256" key="3">
    <source>
        <dbReference type="ARBA" id="ARBA00022694"/>
    </source>
</evidence>
<feature type="active site" description="Nucleophile" evidence="5">
    <location>
        <position position="38"/>
    </location>
</feature>
<keyword evidence="8" id="KW-0456">Lyase</keyword>
<dbReference type="GO" id="GO:0016829">
    <property type="term" value="F:lyase activity"/>
    <property type="evidence" value="ECO:0007669"/>
    <property type="project" value="UniProtKB-KW"/>
</dbReference>
<dbReference type="NCBIfam" id="TIGR00431">
    <property type="entry name" value="TruB"/>
    <property type="match status" value="1"/>
</dbReference>
<keyword evidence="9" id="KW-1185">Reference proteome</keyword>
<keyword evidence="4 5" id="KW-0413">Isomerase</keyword>
<dbReference type="Pfam" id="PF01509">
    <property type="entry name" value="TruB_N"/>
    <property type="match status" value="1"/>
</dbReference>
<evidence type="ECO:0000256" key="1">
    <source>
        <dbReference type="ARBA" id="ARBA00000385"/>
    </source>
</evidence>
<dbReference type="SUPFAM" id="SSF55120">
    <property type="entry name" value="Pseudouridine synthase"/>
    <property type="match status" value="1"/>
</dbReference>
<dbReference type="InterPro" id="IPR020103">
    <property type="entry name" value="PsdUridine_synth_cat_dom_sf"/>
</dbReference>
<comment type="caution">
    <text evidence="8">The sequence shown here is derived from an EMBL/GenBank/DDBJ whole genome shotgun (WGS) entry which is preliminary data.</text>
</comment>
<evidence type="ECO:0000256" key="2">
    <source>
        <dbReference type="ARBA" id="ARBA00005642"/>
    </source>
</evidence>
<dbReference type="Gene3D" id="3.30.2350.10">
    <property type="entry name" value="Pseudouridine synthase"/>
    <property type="match status" value="1"/>
</dbReference>
<dbReference type="PANTHER" id="PTHR13767">
    <property type="entry name" value="TRNA-PSEUDOURIDINE SYNTHASE"/>
    <property type="match status" value="1"/>
</dbReference>
<name>Q1K0G4_DESA6</name>
<protein>
    <recommendedName>
        <fullName evidence="5">tRNA pseudouridine synthase B</fullName>
        <ecNumber evidence="5">5.4.99.25</ecNumber>
    </recommendedName>
    <alternativeName>
        <fullName evidence="5">tRNA pseudouridine(55) synthase</fullName>
        <shortName evidence="5">Psi55 synthase</shortName>
    </alternativeName>
    <alternativeName>
        <fullName evidence="5">tRNA pseudouridylate synthase</fullName>
    </alternativeName>
    <alternativeName>
        <fullName evidence="5">tRNA-uridine isomerase</fullName>
    </alternativeName>
</protein>
<dbReference type="CDD" id="cd02573">
    <property type="entry name" value="PseudoU_synth_EcTruB"/>
    <property type="match status" value="1"/>
</dbReference>
<dbReference type="EMBL" id="AAEW02000007">
    <property type="protein sequence ID" value="EAT15977.1"/>
    <property type="molecule type" value="Genomic_DNA"/>
</dbReference>
<comment type="similarity">
    <text evidence="2 5">Belongs to the pseudouridine synthase TruB family. Type 1 subfamily.</text>
</comment>
<dbReference type="GO" id="GO:0031119">
    <property type="term" value="P:tRNA pseudouridine synthesis"/>
    <property type="evidence" value="ECO:0007669"/>
    <property type="project" value="UniProtKB-UniRule"/>
</dbReference>
<evidence type="ECO:0000256" key="5">
    <source>
        <dbReference type="HAMAP-Rule" id="MF_01080"/>
    </source>
</evidence>
<dbReference type="InterPro" id="IPR002501">
    <property type="entry name" value="PsdUridine_synth_N"/>
</dbReference>
<keyword evidence="3 5" id="KW-0819">tRNA processing</keyword>
<dbReference type="GO" id="GO:1990481">
    <property type="term" value="P:mRNA pseudouridine synthesis"/>
    <property type="evidence" value="ECO:0007669"/>
    <property type="project" value="TreeGrafter"/>
</dbReference>
<dbReference type="EC" id="5.4.99.25" evidence="5"/>
<accession>Q1K0G4</accession>
<dbReference type="InterPro" id="IPR014780">
    <property type="entry name" value="tRNA_psdUridine_synth_TruB"/>
</dbReference>
<feature type="domain" description="tRNA pseudouridylate synthase B C-terminal" evidence="7">
    <location>
        <begin position="172"/>
        <end position="212"/>
    </location>
</feature>
<evidence type="ECO:0000256" key="4">
    <source>
        <dbReference type="ARBA" id="ARBA00023235"/>
    </source>
</evidence>
<proteinExistence type="inferred from homology"/>
<dbReference type="Pfam" id="PF16198">
    <property type="entry name" value="TruB_C_2"/>
    <property type="match status" value="1"/>
</dbReference>